<name>A0AAW0KE77_QUESU</name>
<feature type="transmembrane region" description="Helical" evidence="1">
    <location>
        <begin position="59"/>
        <end position="76"/>
    </location>
</feature>
<dbReference type="NCBIfam" id="TIGR01571">
    <property type="entry name" value="A_thal_Cys_rich"/>
    <property type="match status" value="1"/>
</dbReference>
<keyword evidence="3" id="KW-1185">Reference proteome</keyword>
<dbReference type="AlphaFoldDB" id="A0AAW0KE77"/>
<evidence type="ECO:0000313" key="2">
    <source>
        <dbReference type="EMBL" id="KAK7836151.1"/>
    </source>
</evidence>
<comment type="caution">
    <text evidence="2">The sequence shown here is derived from an EMBL/GenBank/DDBJ whole genome shotgun (WGS) entry which is preliminary data.</text>
</comment>
<evidence type="ECO:0000313" key="3">
    <source>
        <dbReference type="Proteomes" id="UP000237347"/>
    </source>
</evidence>
<evidence type="ECO:0000256" key="1">
    <source>
        <dbReference type="SAM" id="Phobius"/>
    </source>
</evidence>
<gene>
    <name evidence="2" type="primary">PCR7_0</name>
    <name evidence="2" type="ORF">CFP56_022941</name>
</gene>
<keyword evidence="1" id="KW-0472">Membrane</keyword>
<proteinExistence type="predicted"/>
<dbReference type="InterPro" id="IPR006461">
    <property type="entry name" value="PLAC_motif_containing"/>
</dbReference>
<protein>
    <submittedName>
        <fullName evidence="2">Protein plant cadmium resistance 7</fullName>
    </submittedName>
</protein>
<keyword evidence="1" id="KW-1133">Transmembrane helix</keyword>
<dbReference type="Proteomes" id="UP000237347">
    <property type="component" value="Unassembled WGS sequence"/>
</dbReference>
<dbReference type="Pfam" id="PF04749">
    <property type="entry name" value="PLAC8"/>
    <property type="match status" value="1"/>
</dbReference>
<organism evidence="2 3">
    <name type="scientific">Quercus suber</name>
    <name type="common">Cork oak</name>
    <dbReference type="NCBI Taxonomy" id="58331"/>
    <lineage>
        <taxon>Eukaryota</taxon>
        <taxon>Viridiplantae</taxon>
        <taxon>Streptophyta</taxon>
        <taxon>Embryophyta</taxon>
        <taxon>Tracheophyta</taxon>
        <taxon>Spermatophyta</taxon>
        <taxon>Magnoliopsida</taxon>
        <taxon>eudicotyledons</taxon>
        <taxon>Gunneridae</taxon>
        <taxon>Pentapetalae</taxon>
        <taxon>rosids</taxon>
        <taxon>fabids</taxon>
        <taxon>Fagales</taxon>
        <taxon>Fagaceae</taxon>
        <taxon>Quercus</taxon>
    </lineage>
</organism>
<dbReference type="PANTHER" id="PTHR15907">
    <property type="entry name" value="DUF614 FAMILY PROTEIN-RELATED"/>
    <property type="match status" value="1"/>
</dbReference>
<sequence>MADQILHLGDNGPPKYLAALKTVPIAGLPACVPASLTFARNAEIVDEGRTTAYTAGQNYLVLLTLVPIVGANLYACTYRNKLRRHFELPEQPCGPCGDCCVHHLCCFCALCQEHRELKNRHMDPVGGWRKAYETIMNPNGAAPIPEPGMARK</sequence>
<keyword evidence="1" id="KW-0812">Transmembrane</keyword>
<reference evidence="2 3" key="1">
    <citation type="journal article" date="2018" name="Sci. Data">
        <title>The draft genome sequence of cork oak.</title>
        <authorList>
            <person name="Ramos A.M."/>
            <person name="Usie A."/>
            <person name="Barbosa P."/>
            <person name="Barros P.M."/>
            <person name="Capote T."/>
            <person name="Chaves I."/>
            <person name="Simoes F."/>
            <person name="Abreu I."/>
            <person name="Carrasquinho I."/>
            <person name="Faro C."/>
            <person name="Guimaraes J.B."/>
            <person name="Mendonca D."/>
            <person name="Nobrega F."/>
            <person name="Rodrigues L."/>
            <person name="Saibo N.J.M."/>
            <person name="Varela M.C."/>
            <person name="Egas C."/>
            <person name="Matos J."/>
            <person name="Miguel C.M."/>
            <person name="Oliveira M.M."/>
            <person name="Ricardo C.P."/>
            <person name="Goncalves S."/>
        </authorList>
    </citation>
    <scope>NUCLEOTIDE SEQUENCE [LARGE SCALE GENOMIC DNA]</scope>
    <source>
        <strain evidence="3">cv. HL8</strain>
    </source>
</reference>
<accession>A0AAW0KE77</accession>
<dbReference type="EMBL" id="PKMF04000361">
    <property type="protein sequence ID" value="KAK7836151.1"/>
    <property type="molecule type" value="Genomic_DNA"/>
</dbReference>